<reference evidence="1" key="1">
    <citation type="journal article" date="2020" name="Fungal Divers.">
        <title>Resolving the Mortierellaceae phylogeny through synthesis of multi-gene phylogenetics and phylogenomics.</title>
        <authorList>
            <person name="Vandepol N."/>
            <person name="Liber J."/>
            <person name="Desiro A."/>
            <person name="Na H."/>
            <person name="Kennedy M."/>
            <person name="Barry K."/>
            <person name="Grigoriev I.V."/>
            <person name="Miller A.N."/>
            <person name="O'Donnell K."/>
            <person name="Stajich J.E."/>
            <person name="Bonito G."/>
        </authorList>
    </citation>
    <scope>NUCLEOTIDE SEQUENCE</scope>
    <source>
        <strain evidence="1">REB-010B</strain>
    </source>
</reference>
<evidence type="ECO:0000313" key="2">
    <source>
        <dbReference type="Proteomes" id="UP000738325"/>
    </source>
</evidence>
<gene>
    <name evidence="1" type="ORF">BGZ99_005407</name>
</gene>
<organism evidence="1 2">
    <name type="scientific">Dissophora globulifera</name>
    <dbReference type="NCBI Taxonomy" id="979702"/>
    <lineage>
        <taxon>Eukaryota</taxon>
        <taxon>Fungi</taxon>
        <taxon>Fungi incertae sedis</taxon>
        <taxon>Mucoromycota</taxon>
        <taxon>Mortierellomycotina</taxon>
        <taxon>Mortierellomycetes</taxon>
        <taxon>Mortierellales</taxon>
        <taxon>Mortierellaceae</taxon>
        <taxon>Dissophora</taxon>
    </lineage>
</organism>
<proteinExistence type="predicted"/>
<protein>
    <submittedName>
        <fullName evidence="1">Uncharacterized protein</fullName>
    </submittedName>
</protein>
<name>A0A9P6RSK8_9FUNG</name>
<keyword evidence="2" id="KW-1185">Reference proteome</keyword>
<dbReference type="Proteomes" id="UP000738325">
    <property type="component" value="Unassembled WGS sequence"/>
</dbReference>
<sequence>MVQAILEMCPRLKLIMADRITVEDIAQGREWACHGLTELSVYIDKTNASPGLVSSKDMQRVSYTRLATLTKLRVLDLTYDVADWFGHLTPLELTLEAGLELLVTLKDLCIFSFRNFDHRLVGEKERFWMTESWPKVKYVRRQTMDRERVE</sequence>
<dbReference type="AlphaFoldDB" id="A0A9P6RSK8"/>
<evidence type="ECO:0000313" key="1">
    <source>
        <dbReference type="EMBL" id="KAG0328392.1"/>
    </source>
</evidence>
<accession>A0A9P6RSK8</accession>
<dbReference type="OrthoDB" id="2354556at2759"/>
<dbReference type="EMBL" id="JAAAIP010000035">
    <property type="protein sequence ID" value="KAG0328392.1"/>
    <property type="molecule type" value="Genomic_DNA"/>
</dbReference>
<comment type="caution">
    <text evidence="1">The sequence shown here is derived from an EMBL/GenBank/DDBJ whole genome shotgun (WGS) entry which is preliminary data.</text>
</comment>